<sequence length="53" mass="5987">FMRDIWGTTIGYLIIGICTIPFAIIYAVYSTYYGQSTLAVIGMIFLSLLELIF</sequence>
<comment type="caution">
    <text evidence="2">The sequence shown here is derived from an EMBL/GenBank/DDBJ whole genome shotgun (WGS) entry which is preliminary data.</text>
</comment>
<name>A0A0F9CLK2_9ZZZZ</name>
<dbReference type="EMBL" id="LAZR01032682">
    <property type="protein sequence ID" value="KKL50218.1"/>
    <property type="molecule type" value="Genomic_DNA"/>
</dbReference>
<evidence type="ECO:0000256" key="1">
    <source>
        <dbReference type="SAM" id="Phobius"/>
    </source>
</evidence>
<keyword evidence="1" id="KW-0812">Transmembrane</keyword>
<keyword evidence="1" id="KW-1133">Transmembrane helix</keyword>
<evidence type="ECO:0000313" key="2">
    <source>
        <dbReference type="EMBL" id="KKL50218.1"/>
    </source>
</evidence>
<reference evidence="2" key="1">
    <citation type="journal article" date="2015" name="Nature">
        <title>Complex archaea that bridge the gap between prokaryotes and eukaryotes.</title>
        <authorList>
            <person name="Spang A."/>
            <person name="Saw J.H."/>
            <person name="Jorgensen S.L."/>
            <person name="Zaremba-Niedzwiedzka K."/>
            <person name="Martijn J."/>
            <person name="Lind A.E."/>
            <person name="van Eijk R."/>
            <person name="Schleper C."/>
            <person name="Guy L."/>
            <person name="Ettema T.J."/>
        </authorList>
    </citation>
    <scope>NUCLEOTIDE SEQUENCE</scope>
</reference>
<accession>A0A0F9CLK2</accession>
<feature type="transmembrane region" description="Helical" evidence="1">
    <location>
        <begin position="12"/>
        <end position="29"/>
    </location>
</feature>
<proteinExistence type="predicted"/>
<feature type="transmembrane region" description="Helical" evidence="1">
    <location>
        <begin position="35"/>
        <end position="52"/>
    </location>
</feature>
<dbReference type="AlphaFoldDB" id="A0A0F9CLK2"/>
<organism evidence="2">
    <name type="scientific">marine sediment metagenome</name>
    <dbReference type="NCBI Taxonomy" id="412755"/>
    <lineage>
        <taxon>unclassified sequences</taxon>
        <taxon>metagenomes</taxon>
        <taxon>ecological metagenomes</taxon>
    </lineage>
</organism>
<feature type="non-terminal residue" evidence="2">
    <location>
        <position position="1"/>
    </location>
</feature>
<protein>
    <submittedName>
        <fullName evidence="2">Uncharacterized protein</fullName>
    </submittedName>
</protein>
<gene>
    <name evidence="2" type="ORF">LCGC14_2307740</name>
</gene>
<keyword evidence="1" id="KW-0472">Membrane</keyword>